<name>A0A4Y2TYB5_ARAVE</name>
<dbReference type="Proteomes" id="UP000499080">
    <property type="component" value="Unassembled WGS sequence"/>
</dbReference>
<sequence length="82" mass="9378">MEVGQARILMKCSGGILKPMRSGDPSLMVENPRSDAEVQSYGTTNYDIHKQSYFADKFIFYFTSFIPRCQYAQEGQRAQDAR</sequence>
<dbReference type="AlphaFoldDB" id="A0A4Y2TYB5"/>
<organism evidence="1 2">
    <name type="scientific">Araneus ventricosus</name>
    <name type="common">Orbweaver spider</name>
    <name type="synonym">Epeira ventricosa</name>
    <dbReference type="NCBI Taxonomy" id="182803"/>
    <lineage>
        <taxon>Eukaryota</taxon>
        <taxon>Metazoa</taxon>
        <taxon>Ecdysozoa</taxon>
        <taxon>Arthropoda</taxon>
        <taxon>Chelicerata</taxon>
        <taxon>Arachnida</taxon>
        <taxon>Araneae</taxon>
        <taxon>Araneomorphae</taxon>
        <taxon>Entelegynae</taxon>
        <taxon>Araneoidea</taxon>
        <taxon>Araneidae</taxon>
        <taxon>Araneus</taxon>
    </lineage>
</organism>
<protein>
    <submittedName>
        <fullName evidence="1">Uncharacterized protein</fullName>
    </submittedName>
</protein>
<proteinExistence type="predicted"/>
<evidence type="ECO:0000313" key="2">
    <source>
        <dbReference type="Proteomes" id="UP000499080"/>
    </source>
</evidence>
<reference evidence="1 2" key="1">
    <citation type="journal article" date="2019" name="Sci. Rep.">
        <title>Orb-weaving spider Araneus ventricosus genome elucidates the spidroin gene catalogue.</title>
        <authorList>
            <person name="Kono N."/>
            <person name="Nakamura H."/>
            <person name="Ohtoshi R."/>
            <person name="Moran D.A.P."/>
            <person name="Shinohara A."/>
            <person name="Yoshida Y."/>
            <person name="Fujiwara M."/>
            <person name="Mori M."/>
            <person name="Tomita M."/>
            <person name="Arakawa K."/>
        </authorList>
    </citation>
    <scope>NUCLEOTIDE SEQUENCE [LARGE SCALE GENOMIC DNA]</scope>
</reference>
<keyword evidence="2" id="KW-1185">Reference proteome</keyword>
<evidence type="ECO:0000313" key="1">
    <source>
        <dbReference type="EMBL" id="GBO05332.1"/>
    </source>
</evidence>
<comment type="caution">
    <text evidence="1">The sequence shown here is derived from an EMBL/GenBank/DDBJ whole genome shotgun (WGS) entry which is preliminary data.</text>
</comment>
<dbReference type="EMBL" id="BGPR01032000">
    <property type="protein sequence ID" value="GBO05332.1"/>
    <property type="molecule type" value="Genomic_DNA"/>
</dbReference>
<gene>
    <name evidence="1" type="ORF">AVEN_157441_1</name>
</gene>
<accession>A0A4Y2TYB5</accession>